<accession>A0A4V5TJ63</accession>
<dbReference type="GO" id="GO:0006310">
    <property type="term" value="P:DNA recombination"/>
    <property type="evidence" value="ECO:0007669"/>
    <property type="project" value="UniProtKB-KW"/>
</dbReference>
<dbReference type="PANTHER" id="PTHR30349:SF41">
    <property type="entry name" value="INTEGRASE_RECOMBINASE PROTEIN MJ0367-RELATED"/>
    <property type="match status" value="1"/>
</dbReference>
<keyword evidence="2 4" id="KW-0238">DNA-binding</keyword>
<dbReference type="InterPro" id="IPR011010">
    <property type="entry name" value="DNA_brk_join_enz"/>
</dbReference>
<reference evidence="7 8" key="1">
    <citation type="submission" date="2019-04" db="EMBL/GenBank/DDBJ databases">
        <title>Whole genome sequencing of Brevibacillus sp. TGS2-1.</title>
        <authorList>
            <person name="Choi A."/>
        </authorList>
    </citation>
    <scope>NUCLEOTIDE SEQUENCE [LARGE SCALE GENOMIC DNA]</scope>
    <source>
        <strain evidence="7 8">TGS2-1</strain>
    </source>
</reference>
<evidence type="ECO:0000313" key="7">
    <source>
        <dbReference type="EMBL" id="TKI58153.1"/>
    </source>
</evidence>
<evidence type="ECO:0000256" key="4">
    <source>
        <dbReference type="PROSITE-ProRule" id="PRU01248"/>
    </source>
</evidence>
<dbReference type="PROSITE" id="PS51900">
    <property type="entry name" value="CB"/>
    <property type="match status" value="1"/>
</dbReference>
<evidence type="ECO:0000259" key="6">
    <source>
        <dbReference type="PROSITE" id="PS51900"/>
    </source>
</evidence>
<dbReference type="InterPro" id="IPR002104">
    <property type="entry name" value="Integrase_catalytic"/>
</dbReference>
<dbReference type="CDD" id="cd00397">
    <property type="entry name" value="DNA_BRE_C"/>
    <property type="match status" value="1"/>
</dbReference>
<keyword evidence="8" id="KW-1185">Reference proteome</keyword>
<dbReference type="Proteomes" id="UP000307841">
    <property type="component" value="Unassembled WGS sequence"/>
</dbReference>
<protein>
    <recommendedName>
        <fullName evidence="9">Integrase</fullName>
    </recommendedName>
</protein>
<feature type="domain" description="Tyr recombinase" evidence="5">
    <location>
        <begin position="113"/>
        <end position="320"/>
    </location>
</feature>
<evidence type="ECO:0000256" key="2">
    <source>
        <dbReference type="ARBA" id="ARBA00023125"/>
    </source>
</evidence>
<dbReference type="Pfam" id="PF00589">
    <property type="entry name" value="Phage_integrase"/>
    <property type="match status" value="1"/>
</dbReference>
<dbReference type="Gene3D" id="1.10.150.130">
    <property type="match status" value="1"/>
</dbReference>
<dbReference type="GO" id="GO:0015074">
    <property type="term" value="P:DNA integration"/>
    <property type="evidence" value="ECO:0007669"/>
    <property type="project" value="UniProtKB-KW"/>
</dbReference>
<dbReference type="OrthoDB" id="9803188at2"/>
<evidence type="ECO:0000256" key="1">
    <source>
        <dbReference type="ARBA" id="ARBA00008857"/>
    </source>
</evidence>
<dbReference type="AlphaFoldDB" id="A0A4V5TJ63"/>
<dbReference type="SUPFAM" id="SSF56349">
    <property type="entry name" value="DNA breaking-rejoining enzymes"/>
    <property type="match status" value="1"/>
</dbReference>
<dbReference type="RefSeq" id="WP_162309115.1">
    <property type="nucleotide sequence ID" value="NZ_SZNK01000001.1"/>
</dbReference>
<evidence type="ECO:0000259" key="5">
    <source>
        <dbReference type="PROSITE" id="PS51898"/>
    </source>
</evidence>
<evidence type="ECO:0000256" key="3">
    <source>
        <dbReference type="ARBA" id="ARBA00023172"/>
    </source>
</evidence>
<dbReference type="InterPro" id="IPR010998">
    <property type="entry name" value="Integrase_recombinase_N"/>
</dbReference>
<evidence type="ECO:0000313" key="8">
    <source>
        <dbReference type="Proteomes" id="UP000307841"/>
    </source>
</evidence>
<sequence length="331" mass="38921">MKKNDCQRDHENCLARYLKNCKQFSMPDKSINTRKSAIKKFLTFLEEKNKKIGEATHLDIEEFLEDERDNETSLSTINNYYAFLKGFFAFCREYGDNKTLDFSKVNFSLTNAKNIELFSDEEIDEVFSIISLIKKDSVRIRDDLMISLLLFTGCTLRELHSLNVYTLQKTLREDDDYCILLNEQLILFRSNSLRKIKVPELIIEKIKEYRNQVLNSNTDIEELKEGTALFLSTYGEKKGGFHRINYSTLQDRMSQIKKKSRFKDRKVSIKNIRHTVISKLVNSSQRLDLVSEIVGLDIASLKYYIEDQSSFEEEIRQLTSNYHPFKSYFSQ</sequence>
<name>A0A4V5TJ63_9BACL</name>
<comment type="caution">
    <text evidence="7">The sequence shown here is derived from an EMBL/GenBank/DDBJ whole genome shotgun (WGS) entry which is preliminary data.</text>
</comment>
<dbReference type="PROSITE" id="PS51898">
    <property type="entry name" value="TYR_RECOMBINASE"/>
    <property type="match status" value="1"/>
</dbReference>
<dbReference type="GO" id="GO:0003677">
    <property type="term" value="F:DNA binding"/>
    <property type="evidence" value="ECO:0007669"/>
    <property type="project" value="UniProtKB-UniRule"/>
</dbReference>
<feature type="domain" description="Core-binding (CB)" evidence="6">
    <location>
        <begin position="12"/>
        <end position="92"/>
    </location>
</feature>
<gene>
    <name evidence="7" type="ORF">E8L90_23725</name>
</gene>
<keyword evidence="3" id="KW-0233">DNA recombination</keyword>
<dbReference type="PANTHER" id="PTHR30349">
    <property type="entry name" value="PHAGE INTEGRASE-RELATED"/>
    <property type="match status" value="1"/>
</dbReference>
<comment type="similarity">
    <text evidence="1">Belongs to the 'phage' integrase family.</text>
</comment>
<evidence type="ECO:0008006" key="9">
    <source>
        <dbReference type="Google" id="ProtNLM"/>
    </source>
</evidence>
<proteinExistence type="inferred from homology"/>
<dbReference type="InterPro" id="IPR044068">
    <property type="entry name" value="CB"/>
</dbReference>
<dbReference type="EMBL" id="SZNK01000001">
    <property type="protein sequence ID" value="TKI58153.1"/>
    <property type="molecule type" value="Genomic_DNA"/>
</dbReference>
<dbReference type="InterPro" id="IPR013762">
    <property type="entry name" value="Integrase-like_cat_sf"/>
</dbReference>
<dbReference type="InterPro" id="IPR050090">
    <property type="entry name" value="Tyrosine_recombinase_XerCD"/>
</dbReference>
<dbReference type="Gene3D" id="1.10.443.10">
    <property type="entry name" value="Intergrase catalytic core"/>
    <property type="match status" value="1"/>
</dbReference>
<organism evidence="7 8">
    <name type="scientific">Brevibacillus antibioticus</name>
    <dbReference type="NCBI Taxonomy" id="2570228"/>
    <lineage>
        <taxon>Bacteria</taxon>
        <taxon>Bacillati</taxon>
        <taxon>Bacillota</taxon>
        <taxon>Bacilli</taxon>
        <taxon>Bacillales</taxon>
        <taxon>Paenibacillaceae</taxon>
        <taxon>Brevibacillus</taxon>
    </lineage>
</organism>